<dbReference type="PANTHER" id="PTHR43581:SF4">
    <property type="entry name" value="ATP_GTP PHOSPHATASE"/>
    <property type="match status" value="1"/>
</dbReference>
<dbReference type="InterPro" id="IPR041685">
    <property type="entry name" value="AAA_GajA/Old/RecF-like"/>
</dbReference>
<geneLocation type="plasmid" evidence="2">
    <name>p707804-3FII</name>
</geneLocation>
<dbReference type="PANTHER" id="PTHR43581">
    <property type="entry name" value="ATP/GTP PHOSPHATASE"/>
    <property type="match status" value="1"/>
</dbReference>
<name>A0A482M0J0_9ENTR</name>
<dbReference type="InterPro" id="IPR051396">
    <property type="entry name" value="Bact_Antivir_Def_Nuclease"/>
</dbReference>
<keyword evidence="2" id="KW-0614">Plasmid</keyword>
<organism evidence="2">
    <name type="scientific">Leclercia adecarboxylata</name>
    <dbReference type="NCBI Taxonomy" id="83655"/>
    <lineage>
        <taxon>Bacteria</taxon>
        <taxon>Pseudomonadati</taxon>
        <taxon>Pseudomonadota</taxon>
        <taxon>Gammaproteobacteria</taxon>
        <taxon>Enterobacterales</taxon>
        <taxon>Enterobacteriaceae</taxon>
        <taxon>Leclercia</taxon>
    </lineage>
</organism>
<proteinExistence type="predicted"/>
<dbReference type="Pfam" id="PF13175">
    <property type="entry name" value="AAA_15"/>
    <property type="match status" value="1"/>
</dbReference>
<protein>
    <recommendedName>
        <fullName evidence="1">Endonuclease GajA/Old nuclease/RecF-like AAA domain-containing protein</fullName>
    </recommendedName>
</protein>
<dbReference type="AlphaFoldDB" id="A0A482M0J0"/>
<feature type="domain" description="Endonuclease GajA/Old nuclease/RecF-like AAA" evidence="1">
    <location>
        <begin position="7"/>
        <end position="339"/>
    </location>
</feature>
<dbReference type="RefSeq" id="WP_172693802.1">
    <property type="nucleotide sequence ID" value="NZ_MH909329.1"/>
</dbReference>
<accession>A0A482M0J0</accession>
<evidence type="ECO:0000313" key="2">
    <source>
        <dbReference type="EMBL" id="QBQ66552.1"/>
    </source>
</evidence>
<dbReference type="SUPFAM" id="SSF52540">
    <property type="entry name" value="P-loop containing nucleoside triphosphate hydrolases"/>
    <property type="match status" value="1"/>
</dbReference>
<dbReference type="EMBL" id="MH909329">
    <property type="protein sequence ID" value="QBQ66552.1"/>
    <property type="molecule type" value="Genomic_DNA"/>
</dbReference>
<dbReference type="InterPro" id="IPR027417">
    <property type="entry name" value="P-loop_NTPase"/>
</dbReference>
<evidence type="ECO:0000259" key="1">
    <source>
        <dbReference type="Pfam" id="PF13175"/>
    </source>
</evidence>
<sequence length="407" mass="46331">MITPIIIYAKNYKAYKEIELELSKINLFIGKNSAGKSALTRLVPLILKSLHVGGDNVLDFAPLDIDIAASYQDIVHGHKEYTKLKLGAGFDCDGTVVEFQTELQFSTELNQLVVLNFECTHNDVRFYAEMDLEELSVNKNLRYFVDDEFMPIIFDGLIPKGNKIPPKYVNIFSFLERIKSFNYNLSYLGPFRSELKRTYTSKIVKNYDIGDRGQHAPYIFNDIENKSKGSLGIDIKKWMNPNFNGKYFSVRSFEQSFSINCVSKDNESNILDEGMGFAQVFPSVVNRTVRDLKGIKGIEIIEQPELHIHPAACGVVADLYLKATPLNIVLIETHSKEFVLRVRRRVAEGFKSVDVNIIYIDYDIDNKTARLRPIKVDNKGAVNWWPKGIFEEDFDEVIALGNAGVKK</sequence>
<reference evidence="2" key="1">
    <citation type="submission" date="2018-09" db="EMBL/GenBank/DDBJ databases">
        <authorList>
            <person name="Yuan Q."/>
            <person name="Jiang X."/>
            <person name="Jing Y."/>
            <person name="Cheng Q."/>
            <person name="Zhou D."/>
        </authorList>
    </citation>
    <scope>NUCLEOTIDE SEQUENCE</scope>
    <source>
        <strain evidence="2">150707804</strain>
        <plasmid evidence="2">p707804-3FII</plasmid>
    </source>
</reference>